<comment type="caution">
    <text evidence="3">The sequence shown here is derived from an EMBL/GenBank/DDBJ whole genome shotgun (WGS) entry which is preliminary data.</text>
</comment>
<dbReference type="PANTHER" id="PTHR43008:SF4">
    <property type="entry name" value="CHAIN DEHYDROGENASE, PUTATIVE (AFU_ORTHOLOGUE AFUA_4G08710)-RELATED"/>
    <property type="match status" value="1"/>
</dbReference>
<dbReference type="AlphaFoldDB" id="A0A1J9SKJ1"/>
<dbReference type="InterPro" id="IPR036291">
    <property type="entry name" value="NAD(P)-bd_dom_sf"/>
</dbReference>
<reference evidence="3 4" key="1">
    <citation type="submission" date="2016-10" db="EMBL/GenBank/DDBJ databases">
        <title>Proteomics and genomics reveal pathogen-plant mechanisms compatible with a hemibiotrophic lifestyle of Diplodia corticola.</title>
        <authorList>
            <person name="Fernandes I."/>
            <person name="De Jonge R."/>
            <person name="Van De Peer Y."/>
            <person name="Devreese B."/>
            <person name="Alves A."/>
            <person name="Esteves A.C."/>
        </authorList>
    </citation>
    <scope>NUCLEOTIDE SEQUENCE [LARGE SCALE GENOMIC DNA]</scope>
    <source>
        <strain evidence="3 4">CBS 112549</strain>
    </source>
</reference>
<proteinExistence type="inferred from homology"/>
<dbReference type="EMBL" id="MNUE01000001">
    <property type="protein sequence ID" value="OJD40260.1"/>
    <property type="molecule type" value="Genomic_DNA"/>
</dbReference>
<gene>
    <name evidence="3" type="ORF">BKCO1_1000458</name>
</gene>
<dbReference type="PRINTS" id="PR00081">
    <property type="entry name" value="GDHRDH"/>
</dbReference>
<name>A0A1J9SKJ1_9PEZI</name>
<dbReference type="Pfam" id="PF00106">
    <property type="entry name" value="adh_short"/>
    <property type="match status" value="1"/>
</dbReference>
<keyword evidence="4" id="KW-1185">Reference proteome</keyword>
<dbReference type="GO" id="GO:0016616">
    <property type="term" value="F:oxidoreductase activity, acting on the CH-OH group of donors, NAD or NADP as acceptor"/>
    <property type="evidence" value="ECO:0007669"/>
    <property type="project" value="UniProtKB-ARBA"/>
</dbReference>
<keyword evidence="2" id="KW-0560">Oxidoreductase</keyword>
<dbReference type="Proteomes" id="UP000183809">
    <property type="component" value="Unassembled WGS sequence"/>
</dbReference>
<comment type="similarity">
    <text evidence="1">Belongs to the short-chain dehydrogenases/reductases (SDR) family.</text>
</comment>
<dbReference type="RefSeq" id="XP_020135103.1">
    <property type="nucleotide sequence ID" value="XM_020269857.1"/>
</dbReference>
<dbReference type="PANTHER" id="PTHR43008">
    <property type="entry name" value="BENZIL REDUCTASE"/>
    <property type="match status" value="1"/>
</dbReference>
<evidence type="ECO:0000313" key="4">
    <source>
        <dbReference type="Proteomes" id="UP000183809"/>
    </source>
</evidence>
<evidence type="ECO:0000256" key="2">
    <source>
        <dbReference type="ARBA" id="ARBA00023002"/>
    </source>
</evidence>
<evidence type="ECO:0000313" key="3">
    <source>
        <dbReference type="EMBL" id="OJD40260.1"/>
    </source>
</evidence>
<organism evidence="3 4">
    <name type="scientific">Diplodia corticola</name>
    <dbReference type="NCBI Taxonomy" id="236234"/>
    <lineage>
        <taxon>Eukaryota</taxon>
        <taxon>Fungi</taxon>
        <taxon>Dikarya</taxon>
        <taxon>Ascomycota</taxon>
        <taxon>Pezizomycotina</taxon>
        <taxon>Dothideomycetes</taxon>
        <taxon>Dothideomycetes incertae sedis</taxon>
        <taxon>Botryosphaeriales</taxon>
        <taxon>Botryosphaeriaceae</taxon>
        <taxon>Diplodia</taxon>
    </lineage>
</organism>
<dbReference type="InterPro" id="IPR002347">
    <property type="entry name" value="SDR_fam"/>
</dbReference>
<accession>A0A1J9SKJ1</accession>
<dbReference type="CDD" id="cd05233">
    <property type="entry name" value="SDR_c"/>
    <property type="match status" value="1"/>
</dbReference>
<dbReference type="SUPFAM" id="SSF51735">
    <property type="entry name" value="NAD(P)-binding Rossmann-fold domains"/>
    <property type="match status" value="1"/>
</dbReference>
<evidence type="ECO:0000256" key="1">
    <source>
        <dbReference type="ARBA" id="ARBA00006484"/>
    </source>
</evidence>
<dbReference type="Gene3D" id="3.40.50.720">
    <property type="entry name" value="NAD(P)-binding Rossmann-like Domain"/>
    <property type="match status" value="1"/>
</dbReference>
<dbReference type="OrthoDB" id="1933717at2759"/>
<dbReference type="GeneID" id="31010116"/>
<dbReference type="STRING" id="236234.A0A1J9SKJ1"/>
<sequence length="325" mass="34373">MADLDLFKKYSLTKTYHQKVYPDIDPTNPANSAAGKTVAISGGHSGIGFAMARGFCAAGAATVILLARRQAVLDEAASALHAEYGTTVWTYSLDVRDTSAVSSTFSTIRQRLGDGGDVDILIANAAVLDQGETTLDYDPAVIANSFATNVFGNLNLARGFLAPELPAVPKTSLLPGLAPIGGAKDTTSVPPPPARAKVLIEVSTAAAYLLLPGQAVYSTSKLASTHFLRHLQAELDLLPGRPVRVHSFHPGAVLSPGVRDLGVVEGMMPQDDESLPGGFATWLASPAAEFLKGRLVWANWDVGEMVGMKERFEAEADFCTVSFKM</sequence>
<protein>
    <submittedName>
        <fullName evidence="3">Short-chain dehydrogenase reductase sdr</fullName>
    </submittedName>
</protein>
<dbReference type="GO" id="GO:0050664">
    <property type="term" value="F:oxidoreductase activity, acting on NAD(P)H, oxygen as acceptor"/>
    <property type="evidence" value="ECO:0007669"/>
    <property type="project" value="TreeGrafter"/>
</dbReference>